<reference evidence="5" key="1">
    <citation type="submission" date="2011-08" db="EMBL/GenBank/DDBJ databases">
        <authorList>
            <person name="Rombauts S."/>
        </authorList>
    </citation>
    <scope>NUCLEOTIDE SEQUENCE</scope>
    <source>
        <strain evidence="5">London</strain>
    </source>
</reference>
<dbReference type="InterPro" id="IPR011993">
    <property type="entry name" value="PH-like_dom_sf"/>
</dbReference>
<sequence>MHLVINLKPYLNLVCDKFLLLSDGGKKPYLASIESLEDCGDEELNVNIATINNNAMDDGNISTNCLKLRHIERVIMEIVETERTYCFICLDQLNNLFGNIEDIFEFNSKFLSQLEECDLIPSRIAKCFVQQSKGFEVYTQYCTNYPRTVSLLTHLMTNKETAEIFRERQLFLKHSLPLGSYLLKPVQRILKYHLLLQNIVKDEEEDIDDIRQALSVMTNIAAHINEMKRKHEHAVRVQEIQSLLCGWMGQDLTTYGELVAEGSFRMLGAKAVRHLFLFEKMLLITKKKEDGLLCYKALIMCSNLMVIESIESEPFCFQVIPFDSPRTQYTFQSLMLENYPMPIPSNAKQIVMKLGLTSNYGFKSSGSGSGKESKSSYSSVGSGRRTPSAPEYLEKRKQERRKSDADSHSTSNSLHKGFKLRKSLKKIQPSFDLAMMNGSKRSRSASTDETAMNLLKREEQLKIDRRSSLGTIKPASLQEEEMNNSQSGNISLTCCDVKTINNNETIATTTLTSSSLPSPIFSTNSITTICPMSIVTCSTTTLSTTTTSSNSSLASLEKSLTDNVDGERSYWSGLRRSSSRCSARKLANDYLKRASISEACGDDYVSFYFCGNGLVRRDSINGSTSSNGVATLGEEDKLSVGNLDPSSIHGYSLSSGSSMASMVSSTASESNSIMCICKAYRQLNLRSTPKQTQSLSSSNSSSTSSSTTSFTSTDCNNVTGSNVQIVESPYDEYIPCLCGSTCEQRSRLFNSNSGEDSGLGSIFSGSSSNSSFSARTSTPLSAGSSELSMASSSHSSTDDYHHILSNLTGAVGRLGLTNDHSSSNHLNNPHNVRRAQSFTGMVKTKTALLTHTLSFRHSPQLDLTPCFTTSPV</sequence>
<dbReference type="InterPro" id="IPR000219">
    <property type="entry name" value="DH_dom"/>
</dbReference>
<dbReference type="SMART" id="SM00325">
    <property type="entry name" value="RhoGEF"/>
    <property type="match status" value="1"/>
</dbReference>
<feature type="region of interest" description="Disordered" evidence="2">
    <location>
        <begin position="363"/>
        <end position="419"/>
    </location>
</feature>
<dbReference type="GO" id="GO:0031267">
    <property type="term" value="F:small GTPase binding"/>
    <property type="evidence" value="ECO:0007669"/>
    <property type="project" value="TreeGrafter"/>
</dbReference>
<dbReference type="Proteomes" id="UP000015104">
    <property type="component" value="Unassembled WGS sequence"/>
</dbReference>
<dbReference type="HOGENOM" id="CLU_329384_0_0_1"/>
<dbReference type="InterPro" id="IPR035899">
    <property type="entry name" value="DBL_dom_sf"/>
</dbReference>
<dbReference type="InterPro" id="IPR055251">
    <property type="entry name" value="SOS1_NGEF_PH"/>
</dbReference>
<name>T1KLW1_TETUR</name>
<dbReference type="Gene3D" id="2.30.29.30">
    <property type="entry name" value="Pleckstrin-homology domain (PH domain)/Phosphotyrosine-binding domain (PTB)"/>
    <property type="match status" value="1"/>
</dbReference>
<dbReference type="AlphaFoldDB" id="T1KLW1"/>
<dbReference type="PROSITE" id="PS50010">
    <property type="entry name" value="DH_2"/>
    <property type="match status" value="1"/>
</dbReference>
<dbReference type="Pfam" id="PF22697">
    <property type="entry name" value="SOS1_NGEF_PH"/>
    <property type="match status" value="1"/>
</dbReference>
<dbReference type="SUPFAM" id="SSF50729">
    <property type="entry name" value="PH domain-like"/>
    <property type="match status" value="1"/>
</dbReference>
<evidence type="ECO:0000313" key="5">
    <source>
        <dbReference type="Proteomes" id="UP000015104"/>
    </source>
</evidence>
<accession>T1KLW1</accession>
<dbReference type="GO" id="GO:0005085">
    <property type="term" value="F:guanyl-nucleotide exchange factor activity"/>
    <property type="evidence" value="ECO:0007669"/>
    <property type="project" value="InterPro"/>
</dbReference>
<evidence type="ECO:0000313" key="4">
    <source>
        <dbReference type="EnsemblMetazoa" id="tetur14g03860.1"/>
    </source>
</evidence>
<dbReference type="Gene3D" id="1.20.900.10">
    <property type="entry name" value="Dbl homology (DH) domain"/>
    <property type="match status" value="1"/>
</dbReference>
<dbReference type="InterPro" id="IPR043324">
    <property type="entry name" value="PH_PLEKHG1_G2_G3"/>
</dbReference>
<dbReference type="CDD" id="cd13243">
    <property type="entry name" value="PH_PLEKHG1_G2_G3"/>
    <property type="match status" value="1"/>
</dbReference>
<feature type="compositionally biased region" description="Low complexity" evidence="2">
    <location>
        <begin position="781"/>
        <end position="795"/>
    </location>
</feature>
<dbReference type="EnsemblMetazoa" id="tetur14g03860.1">
    <property type="protein sequence ID" value="tetur14g03860.1"/>
    <property type="gene ID" value="tetur14g03860"/>
</dbReference>
<evidence type="ECO:0000256" key="2">
    <source>
        <dbReference type="SAM" id="MobiDB-lite"/>
    </source>
</evidence>
<dbReference type="SUPFAM" id="SSF48065">
    <property type="entry name" value="DBL homology domain (DH-domain)"/>
    <property type="match status" value="1"/>
</dbReference>
<feature type="compositionally biased region" description="Basic and acidic residues" evidence="2">
    <location>
        <begin position="392"/>
        <end position="407"/>
    </location>
</feature>
<dbReference type="EMBL" id="CAEY01000212">
    <property type="status" value="NOT_ANNOTATED_CDS"/>
    <property type="molecule type" value="Genomic_DNA"/>
</dbReference>
<feature type="compositionally biased region" description="Low complexity" evidence="2">
    <location>
        <begin position="692"/>
        <end position="712"/>
    </location>
</feature>
<dbReference type="PANTHER" id="PTHR45924">
    <property type="entry name" value="FI17866P1"/>
    <property type="match status" value="1"/>
</dbReference>
<feature type="domain" description="DH" evidence="3">
    <location>
        <begin position="66"/>
        <end position="227"/>
    </location>
</feature>
<evidence type="ECO:0000259" key="3">
    <source>
        <dbReference type="PROSITE" id="PS50010"/>
    </source>
</evidence>
<dbReference type="CDD" id="cd00160">
    <property type="entry name" value="RhoGEF"/>
    <property type="match status" value="1"/>
</dbReference>
<evidence type="ECO:0000256" key="1">
    <source>
        <dbReference type="ARBA" id="ARBA00022553"/>
    </source>
</evidence>
<dbReference type="eggNOG" id="KOG3518">
    <property type="taxonomic scope" value="Eukaryota"/>
</dbReference>
<keyword evidence="5" id="KW-1185">Reference proteome</keyword>
<dbReference type="STRING" id="32264.T1KLW1"/>
<feature type="region of interest" description="Disordered" evidence="2">
    <location>
        <begin position="688"/>
        <end position="712"/>
    </location>
</feature>
<reference evidence="4" key="2">
    <citation type="submission" date="2015-06" db="UniProtKB">
        <authorList>
            <consortium name="EnsemblMetazoa"/>
        </authorList>
    </citation>
    <scope>IDENTIFICATION</scope>
</reference>
<dbReference type="PANTHER" id="PTHR45924:SF2">
    <property type="entry name" value="FI17866P1"/>
    <property type="match status" value="1"/>
</dbReference>
<protein>
    <recommendedName>
        <fullName evidence="3">DH domain-containing protein</fullName>
    </recommendedName>
</protein>
<proteinExistence type="predicted"/>
<keyword evidence="1" id="KW-0597">Phosphoprotein</keyword>
<organism evidence="4 5">
    <name type="scientific">Tetranychus urticae</name>
    <name type="common">Two-spotted spider mite</name>
    <dbReference type="NCBI Taxonomy" id="32264"/>
    <lineage>
        <taxon>Eukaryota</taxon>
        <taxon>Metazoa</taxon>
        <taxon>Ecdysozoa</taxon>
        <taxon>Arthropoda</taxon>
        <taxon>Chelicerata</taxon>
        <taxon>Arachnida</taxon>
        <taxon>Acari</taxon>
        <taxon>Acariformes</taxon>
        <taxon>Trombidiformes</taxon>
        <taxon>Prostigmata</taxon>
        <taxon>Eleutherengona</taxon>
        <taxon>Raphignathae</taxon>
        <taxon>Tetranychoidea</taxon>
        <taxon>Tetranychidae</taxon>
        <taxon>Tetranychus</taxon>
    </lineage>
</organism>
<feature type="region of interest" description="Disordered" evidence="2">
    <location>
        <begin position="765"/>
        <end position="795"/>
    </location>
</feature>
<dbReference type="Pfam" id="PF00621">
    <property type="entry name" value="RhoGEF"/>
    <property type="match status" value="1"/>
</dbReference>